<dbReference type="Gene3D" id="1.10.10.10">
    <property type="entry name" value="Winged helix-like DNA-binding domain superfamily/Winged helix DNA-binding domain"/>
    <property type="match status" value="1"/>
</dbReference>
<evidence type="ECO:0000256" key="2">
    <source>
        <dbReference type="ARBA" id="ARBA00022840"/>
    </source>
</evidence>
<feature type="region of interest" description="Disordered" evidence="3">
    <location>
        <begin position="861"/>
        <end position="885"/>
    </location>
</feature>
<dbReference type="GO" id="GO:0003677">
    <property type="term" value="F:DNA binding"/>
    <property type="evidence" value="ECO:0007669"/>
    <property type="project" value="InterPro"/>
</dbReference>
<dbReference type="InterPro" id="IPR041664">
    <property type="entry name" value="AAA_16"/>
</dbReference>
<organism evidence="5 6">
    <name type="scientific">Saccharopolyspora dendranthemae</name>
    <dbReference type="NCBI Taxonomy" id="1181886"/>
    <lineage>
        <taxon>Bacteria</taxon>
        <taxon>Bacillati</taxon>
        <taxon>Actinomycetota</taxon>
        <taxon>Actinomycetes</taxon>
        <taxon>Pseudonocardiales</taxon>
        <taxon>Pseudonocardiaceae</taxon>
        <taxon>Saccharopolyspora</taxon>
    </lineage>
</organism>
<dbReference type="GO" id="GO:0006355">
    <property type="term" value="P:regulation of DNA-templated transcription"/>
    <property type="evidence" value="ECO:0007669"/>
    <property type="project" value="InterPro"/>
</dbReference>
<dbReference type="InterPro" id="IPR011990">
    <property type="entry name" value="TPR-like_helical_dom_sf"/>
</dbReference>
<reference evidence="5 6" key="1">
    <citation type="submission" date="2019-06" db="EMBL/GenBank/DDBJ databases">
        <title>Sequencing the genomes of 1000 actinobacteria strains.</title>
        <authorList>
            <person name="Klenk H.-P."/>
        </authorList>
    </citation>
    <scope>NUCLEOTIDE SEQUENCE [LARGE SCALE GENOMIC DNA]</scope>
    <source>
        <strain evidence="5 6">DSM 46699</strain>
    </source>
</reference>
<evidence type="ECO:0000313" key="6">
    <source>
        <dbReference type="Proteomes" id="UP000316184"/>
    </source>
</evidence>
<dbReference type="InterPro" id="IPR036388">
    <property type="entry name" value="WH-like_DNA-bd_sf"/>
</dbReference>
<dbReference type="EMBL" id="VIWX01000001">
    <property type="protein sequence ID" value="TWG08079.1"/>
    <property type="molecule type" value="Genomic_DNA"/>
</dbReference>
<comment type="caution">
    <text evidence="5">The sequence shown here is derived from an EMBL/GenBank/DDBJ whole genome shotgun (WGS) entry which is preliminary data.</text>
</comment>
<dbReference type="Gene3D" id="1.25.40.10">
    <property type="entry name" value="Tetratricopeptide repeat domain"/>
    <property type="match status" value="1"/>
</dbReference>
<dbReference type="PANTHER" id="PTHR16305">
    <property type="entry name" value="TESTICULAR SOLUBLE ADENYLYL CYCLASE"/>
    <property type="match status" value="1"/>
</dbReference>
<name>A0A561V8Z6_9PSEU</name>
<dbReference type="PANTHER" id="PTHR16305:SF35">
    <property type="entry name" value="TRANSCRIPTIONAL ACTIVATOR DOMAIN"/>
    <property type="match status" value="1"/>
</dbReference>
<keyword evidence="6" id="KW-1185">Reference proteome</keyword>
<accession>A0A561V8Z6</accession>
<dbReference type="SUPFAM" id="SSF52540">
    <property type="entry name" value="P-loop containing nucleoside triphosphate hydrolases"/>
    <property type="match status" value="1"/>
</dbReference>
<dbReference type="GO" id="GO:0005524">
    <property type="term" value="F:ATP binding"/>
    <property type="evidence" value="ECO:0007669"/>
    <property type="project" value="UniProtKB-KW"/>
</dbReference>
<sequence length="885" mass="94874">MVTERTSELARLADSFADCARGRGRVVLIGGGPATGKTALLDALGDLVGERASLLRAVGSLGERGLSLGVINQLLADAEPEVRDRLATLAAAPLDVRSVEAVAALLLGVAGDRPLVLAIDDVHFADPDSQQVLLYLRRRVASARVLLVLTEWERPSLAREPLHAELARQPDHRICLSPLSASGAAALLGVDVGDVTTAFELSGGNPFLLTALRHDGLVVGPHFRRAVLDCLTRWDAHFLAVAEGFAILGTSASSALIADLLEMTQPAVDSALDVLNAAGLSCAGRLRNPDIVVESLTPGEAVRLHARAAELLHRRGAPAVEIARHLTASGTVPGRWAMRQLRDAAEQAQVDDPALAVSGLELALDACEDEGERVAVRAALVRAAWRINPAIAARHLGPLAHRRDLGWWDAIAVARLRLWRGDPDAAGELLRTTRAHAGLPRPRAVAELRIAAEWIYGGLRHSAILTSEDSSWRVSAGLLRAWSGEMSGETLRAAEHVLQSSAGESLPEAACAAVLALDHTGHAERARHWCQVLAAQARRQGATTAQALIAAVRAELSWRRGELVPAEAGASEALRLLHEQSWGVLVGLPLSTLILVNSALGRHDAAAELLARPVPEEMACTAIGIRHLHAMGKHALITGRLLAALDAFERVAARMRAGDPAIPTTIPWRADLAETYLLLGRRKEARELVAEQLGGSSGGVRVRAITLRVLAACNEPRQRVAVLREAIQLLDRCGDRLELARALGDLSQAHSDLGQLRDARLILRKAEQAARACQVDALVSRSRESCEDVRPEGEPAGGPLLSDAERKVAELAARGQTNREIGRHLYITVSTVEQHLTRVYRKLDVRKRTELPAELARLDDDTGDSHGVTWRPERAHTSGGATARY</sequence>
<dbReference type="PROSITE" id="PS50043">
    <property type="entry name" value="HTH_LUXR_2"/>
    <property type="match status" value="1"/>
</dbReference>
<dbReference type="GO" id="GO:0004016">
    <property type="term" value="F:adenylate cyclase activity"/>
    <property type="evidence" value="ECO:0007669"/>
    <property type="project" value="TreeGrafter"/>
</dbReference>
<dbReference type="AlphaFoldDB" id="A0A561V8Z6"/>
<dbReference type="PRINTS" id="PR00038">
    <property type="entry name" value="HTHLUXR"/>
</dbReference>
<feature type="domain" description="HTH luxR-type" evidence="4">
    <location>
        <begin position="794"/>
        <end position="859"/>
    </location>
</feature>
<dbReference type="Pfam" id="PF13191">
    <property type="entry name" value="AAA_16"/>
    <property type="match status" value="1"/>
</dbReference>
<protein>
    <submittedName>
        <fullName evidence="5">Regulatory LuxR family protein</fullName>
    </submittedName>
</protein>
<dbReference type="Pfam" id="PF00196">
    <property type="entry name" value="GerE"/>
    <property type="match status" value="1"/>
</dbReference>
<dbReference type="CDD" id="cd06170">
    <property type="entry name" value="LuxR_C_like"/>
    <property type="match status" value="1"/>
</dbReference>
<keyword evidence="1" id="KW-0547">Nucleotide-binding</keyword>
<dbReference type="InterPro" id="IPR027417">
    <property type="entry name" value="P-loop_NTPase"/>
</dbReference>
<dbReference type="InterPro" id="IPR000792">
    <property type="entry name" value="Tscrpt_reg_LuxR_C"/>
</dbReference>
<dbReference type="SUPFAM" id="SSF46894">
    <property type="entry name" value="C-terminal effector domain of the bipartite response regulators"/>
    <property type="match status" value="1"/>
</dbReference>
<proteinExistence type="predicted"/>
<evidence type="ECO:0000313" key="5">
    <source>
        <dbReference type="EMBL" id="TWG08079.1"/>
    </source>
</evidence>
<dbReference type="Proteomes" id="UP000316184">
    <property type="component" value="Unassembled WGS sequence"/>
</dbReference>
<dbReference type="GO" id="GO:0005737">
    <property type="term" value="C:cytoplasm"/>
    <property type="evidence" value="ECO:0007669"/>
    <property type="project" value="TreeGrafter"/>
</dbReference>
<dbReference type="SMART" id="SM00421">
    <property type="entry name" value="HTH_LUXR"/>
    <property type="match status" value="1"/>
</dbReference>
<gene>
    <name evidence="5" type="ORF">FHU35_11698</name>
</gene>
<evidence type="ECO:0000256" key="3">
    <source>
        <dbReference type="SAM" id="MobiDB-lite"/>
    </source>
</evidence>
<evidence type="ECO:0000259" key="4">
    <source>
        <dbReference type="PROSITE" id="PS50043"/>
    </source>
</evidence>
<dbReference type="RefSeq" id="WP_186459240.1">
    <property type="nucleotide sequence ID" value="NZ_VIWX01000001.1"/>
</dbReference>
<dbReference type="InterPro" id="IPR016032">
    <property type="entry name" value="Sig_transdc_resp-reg_C-effctor"/>
</dbReference>
<dbReference type="PROSITE" id="PS00622">
    <property type="entry name" value="HTH_LUXR_1"/>
    <property type="match status" value="1"/>
</dbReference>
<keyword evidence="2" id="KW-0067">ATP-binding</keyword>
<evidence type="ECO:0000256" key="1">
    <source>
        <dbReference type="ARBA" id="ARBA00022741"/>
    </source>
</evidence>